<keyword evidence="1" id="KW-1133">Transmembrane helix</keyword>
<dbReference type="InterPro" id="IPR014195">
    <property type="entry name" value="Spore_III_AG"/>
</dbReference>
<evidence type="ECO:0000313" key="3">
    <source>
        <dbReference type="Proteomes" id="UP001232445"/>
    </source>
</evidence>
<accession>A0ABU0CMU3</accession>
<keyword evidence="1" id="KW-0812">Transmembrane</keyword>
<feature type="transmembrane region" description="Helical" evidence="1">
    <location>
        <begin position="45"/>
        <end position="65"/>
    </location>
</feature>
<organism evidence="2 3">
    <name type="scientific">Caldalkalibacillus uzonensis</name>
    <dbReference type="NCBI Taxonomy" id="353224"/>
    <lineage>
        <taxon>Bacteria</taxon>
        <taxon>Bacillati</taxon>
        <taxon>Bacillota</taxon>
        <taxon>Bacilli</taxon>
        <taxon>Bacillales</taxon>
        <taxon>Bacillaceae</taxon>
        <taxon>Caldalkalibacillus</taxon>
    </lineage>
</organism>
<proteinExistence type="predicted"/>
<sequence>MEEWWRKLLRPLLRKKQQEDTSVTGQTSQLGEVGQKKGEWRLTHWILILAALGLAAMILPDYFSFQDQERVPVHTVSVDSGEVKETLGSSRADPVTITDYEQALENQLKDILSKIQGVREVSVMVNLDSTLEQVVEKNIKTQESRTTEQDREGGNRQIEDALKEEQIVIIRQGNNEEPIVVKTKKPRVRGVLVVASGAENMQVKAWITEAVQRVLDVPANKVSVLPKND</sequence>
<protein>
    <submittedName>
        <fullName evidence="2">Stage III sporulation protein AG</fullName>
    </submittedName>
</protein>
<keyword evidence="1" id="KW-0472">Membrane</keyword>
<evidence type="ECO:0000256" key="1">
    <source>
        <dbReference type="SAM" id="Phobius"/>
    </source>
</evidence>
<dbReference type="NCBIfam" id="TIGR02830">
    <property type="entry name" value="spore_III_AG"/>
    <property type="match status" value="1"/>
</dbReference>
<dbReference type="Proteomes" id="UP001232445">
    <property type="component" value="Unassembled WGS sequence"/>
</dbReference>
<comment type="caution">
    <text evidence="2">The sequence shown here is derived from an EMBL/GenBank/DDBJ whole genome shotgun (WGS) entry which is preliminary data.</text>
</comment>
<gene>
    <name evidence="2" type="ORF">J2S00_000503</name>
</gene>
<dbReference type="RefSeq" id="WP_307335055.1">
    <property type="nucleotide sequence ID" value="NZ_JAUSUQ010000001.1"/>
</dbReference>
<evidence type="ECO:0000313" key="2">
    <source>
        <dbReference type="EMBL" id="MDQ0337733.1"/>
    </source>
</evidence>
<dbReference type="EMBL" id="JAUSUQ010000001">
    <property type="protein sequence ID" value="MDQ0337733.1"/>
    <property type="molecule type" value="Genomic_DNA"/>
</dbReference>
<reference evidence="2 3" key="1">
    <citation type="submission" date="2023-07" db="EMBL/GenBank/DDBJ databases">
        <title>Genomic Encyclopedia of Type Strains, Phase IV (KMG-IV): sequencing the most valuable type-strain genomes for metagenomic binning, comparative biology and taxonomic classification.</title>
        <authorList>
            <person name="Goeker M."/>
        </authorList>
    </citation>
    <scope>NUCLEOTIDE SEQUENCE [LARGE SCALE GENOMIC DNA]</scope>
    <source>
        <strain evidence="2 3">DSM 17740</strain>
    </source>
</reference>
<name>A0ABU0CMU3_9BACI</name>
<keyword evidence="3" id="KW-1185">Reference proteome</keyword>